<organism evidence="7">
    <name type="scientific">Thermofilum adornatum</name>
    <dbReference type="NCBI Taxonomy" id="1365176"/>
    <lineage>
        <taxon>Archaea</taxon>
        <taxon>Thermoproteota</taxon>
        <taxon>Thermoprotei</taxon>
        <taxon>Thermofilales</taxon>
        <taxon>Thermofilaceae</taxon>
        <taxon>Thermofilum</taxon>
    </lineage>
</organism>
<dbReference type="PANTHER" id="PTHR33841:SF5">
    <property type="entry name" value="DNA METHYLASE (MODIFICATION METHYLASE) (METHYLTRANSFERASE)-RELATED"/>
    <property type="match status" value="1"/>
</dbReference>
<name>A0A7C1GSE4_9CREN</name>
<evidence type="ECO:0000256" key="1">
    <source>
        <dbReference type="ARBA" id="ARBA00022603"/>
    </source>
</evidence>
<comment type="caution">
    <text evidence="7">The sequence shown here is derived from an EMBL/GenBank/DDBJ whole genome shotgun (WGS) entry which is preliminary data.</text>
</comment>
<evidence type="ECO:0000256" key="3">
    <source>
        <dbReference type="ARBA" id="ARBA00022691"/>
    </source>
</evidence>
<dbReference type="SUPFAM" id="SSF53335">
    <property type="entry name" value="S-adenosyl-L-methionine-dependent methyltransferases"/>
    <property type="match status" value="1"/>
</dbReference>
<feature type="domain" description="DNA methylase adenine-specific" evidence="6">
    <location>
        <begin position="425"/>
        <end position="698"/>
    </location>
</feature>
<keyword evidence="4" id="KW-0680">Restriction system</keyword>
<accession>A0A7C1GSE4</accession>
<dbReference type="AlphaFoldDB" id="A0A7C1GSE4"/>
<feature type="region of interest" description="Disordered" evidence="5">
    <location>
        <begin position="1171"/>
        <end position="1214"/>
    </location>
</feature>
<dbReference type="InterPro" id="IPR002052">
    <property type="entry name" value="DNA_methylase_N6_adenine_CS"/>
</dbReference>
<feature type="compositionally biased region" description="Polar residues" evidence="5">
    <location>
        <begin position="1204"/>
        <end position="1214"/>
    </location>
</feature>
<keyword evidence="2 7" id="KW-0808">Transferase</keyword>
<keyword evidence="1 7" id="KW-0489">Methyltransferase</keyword>
<dbReference type="GO" id="GO:0009007">
    <property type="term" value="F:site-specific DNA-methyltransferase (adenine-specific) activity"/>
    <property type="evidence" value="ECO:0007669"/>
    <property type="project" value="UniProtKB-EC"/>
</dbReference>
<dbReference type="InterPro" id="IPR050953">
    <property type="entry name" value="N4_N6_ade-DNA_methylase"/>
</dbReference>
<evidence type="ECO:0000256" key="4">
    <source>
        <dbReference type="ARBA" id="ARBA00022747"/>
    </source>
</evidence>
<dbReference type="PANTHER" id="PTHR33841">
    <property type="entry name" value="DNA METHYLTRANSFERASE YEEA-RELATED"/>
    <property type="match status" value="1"/>
</dbReference>
<gene>
    <name evidence="7" type="ORF">ENN26_06965</name>
</gene>
<dbReference type="InterPro" id="IPR029063">
    <property type="entry name" value="SAM-dependent_MTases_sf"/>
</dbReference>
<sequence length="1214" mass="140239">MSSEKEISFASQFEHKLRSYLEHNRVDGRNLYVDHPSYYGKYPDIVLVDDKKVPQLIIETKRKTETTHEELYDPLGKAPIAQALCYAALAQEYHQLEKTPLFATANRDEIIIFKGINKEELKALVDIDACREKHESPEDWSRCLKAGAYEIIRNYILARLQNPLSEDTIKKLFDYVGKWLIHAPITPQQLYRILVEELRLQIEVLSNMYVEEAVKNKILEDEKYFEELDRLAQQQGFTQGILSRGLFSLKYCGEKSVREKICVPLAKVISDRLLKAQNSHEKFLVLKEIKDKKVKDLVENCKDSDVCNQKVRNLISFKNLSRLMTYVLASKILGYKILELHFDITPIQALKVSDPNQAVEILEKMFEETSKKLEEVTHVKDFRPLFNTGLYDKIVFKGAEAVKKLNALIETLDVVKNALRDLPGIVGYIYEGFIPPLERHQLGQFYTPPAIARLITRWCIRSGDDKVLDGGCGSGTFLIEAYKRLLFLKYNKIYGESFPSCSENYNEHQDILSNLYGVDLNGFAAQLSMLHLMLMEPRCPFSKLNIETKDYFSLTREGYSVSFDAVIGNPPYTRWVEIPEETKSLIEKYIGEYLKDYNLKADLRRGREPGIYVYWVIHASENLLRKGGRLGMIISNMWLQTDYGIEFGKFLLDNFKVRALIDISYRLFDALISTVIVLAEEETSKDARNNNEVLLIRIPPIDGSLSDKEVERRLDETLKCIERSITPNYEFDKTVIEECKRQHGIWYKSVRQSDIPINEKWIKLFFEAEDVVRTLENSPLTVRGREWFKPSYGNALYLCLSSWGKVRGVRNLGSKDFFYFSESKIEEWERKVKGFGNAVRQYLVPAITASRYVKTFKFTHEDWERIRDKGVRGEKRKEEGKAYAYILVAHEGRENLPQQLQEYIRWGETECKTRIRGTRGGGRICSEAEACKAREEAGKPFFYGWYDLGGYIPTPIMAIRQARYHPQFFLATAPFVTYDAIITFIPIVKIKIGNYIYEPEKFNEIYGNIIDKINPAIELDEIDVKALLAYLNSTFNWLWIEQNARYIAKGPLGLEVNIAEKMPMLDVKKINKEDVEEIARLFDELEFKARQYMGTSLDAASEEEGEGSGKLEMFRELRPIFRKIDRKIAEILGITVDVDALWDSAWDLMERRVKGAGRRVRPGAEVEIDIEERGRKRRSSPPDDVVPLTNWLEPQGDEKGGIGTETSNDKGSQA</sequence>
<dbReference type="GO" id="GO:0032259">
    <property type="term" value="P:methylation"/>
    <property type="evidence" value="ECO:0007669"/>
    <property type="project" value="UniProtKB-KW"/>
</dbReference>
<evidence type="ECO:0000256" key="5">
    <source>
        <dbReference type="SAM" id="MobiDB-lite"/>
    </source>
</evidence>
<dbReference type="EMBL" id="DSAY01000123">
    <property type="protein sequence ID" value="HDP15493.1"/>
    <property type="molecule type" value="Genomic_DNA"/>
</dbReference>
<dbReference type="PRINTS" id="PR00507">
    <property type="entry name" value="N12N6MTFRASE"/>
</dbReference>
<evidence type="ECO:0000259" key="6">
    <source>
        <dbReference type="Pfam" id="PF02384"/>
    </source>
</evidence>
<reference evidence="7" key="1">
    <citation type="journal article" date="2020" name="mSystems">
        <title>Genome- and Community-Level Interaction Insights into Carbon Utilization and Element Cycling Functions of Hydrothermarchaeota in Hydrothermal Sediment.</title>
        <authorList>
            <person name="Zhou Z."/>
            <person name="Liu Y."/>
            <person name="Xu W."/>
            <person name="Pan J."/>
            <person name="Luo Z.H."/>
            <person name="Li M."/>
        </authorList>
    </citation>
    <scope>NUCLEOTIDE SEQUENCE [LARGE SCALE GENOMIC DNA]</scope>
    <source>
        <strain evidence="7">SpSt-116</strain>
    </source>
</reference>
<dbReference type="GO" id="GO:0009307">
    <property type="term" value="P:DNA restriction-modification system"/>
    <property type="evidence" value="ECO:0007669"/>
    <property type="project" value="UniProtKB-KW"/>
</dbReference>
<dbReference type="PROSITE" id="PS00092">
    <property type="entry name" value="N6_MTASE"/>
    <property type="match status" value="1"/>
</dbReference>
<dbReference type="Pfam" id="PF02384">
    <property type="entry name" value="N6_Mtase"/>
    <property type="match status" value="1"/>
</dbReference>
<dbReference type="GO" id="GO:0003677">
    <property type="term" value="F:DNA binding"/>
    <property type="evidence" value="ECO:0007669"/>
    <property type="project" value="InterPro"/>
</dbReference>
<dbReference type="GO" id="GO:0008170">
    <property type="term" value="F:N-methyltransferase activity"/>
    <property type="evidence" value="ECO:0007669"/>
    <property type="project" value="InterPro"/>
</dbReference>
<dbReference type="Gene3D" id="3.40.50.150">
    <property type="entry name" value="Vaccinia Virus protein VP39"/>
    <property type="match status" value="1"/>
</dbReference>
<evidence type="ECO:0000256" key="2">
    <source>
        <dbReference type="ARBA" id="ARBA00022679"/>
    </source>
</evidence>
<keyword evidence="3" id="KW-0949">S-adenosyl-L-methionine</keyword>
<evidence type="ECO:0000313" key="7">
    <source>
        <dbReference type="EMBL" id="HDP15493.1"/>
    </source>
</evidence>
<protein>
    <submittedName>
        <fullName evidence="7">SAM-dependent DNA methyltransferase</fullName>
    </submittedName>
</protein>
<proteinExistence type="predicted"/>
<dbReference type="InterPro" id="IPR003356">
    <property type="entry name" value="DNA_methylase_A-5"/>
</dbReference>